<evidence type="ECO:0000313" key="3">
    <source>
        <dbReference type="EMBL" id="QEC67999.1"/>
    </source>
</evidence>
<dbReference type="KEGG" id="pgin:FRZ67_12050"/>
<dbReference type="InterPro" id="IPR015943">
    <property type="entry name" value="WD40/YVTN_repeat-like_dom_sf"/>
</dbReference>
<evidence type="ECO:0000259" key="2">
    <source>
        <dbReference type="Pfam" id="PF13360"/>
    </source>
</evidence>
<dbReference type="InterPro" id="IPR011047">
    <property type="entry name" value="Quinoprotein_ADH-like_sf"/>
</dbReference>
<feature type="chain" id="PRO_5022660039" evidence="1">
    <location>
        <begin position="20"/>
        <end position="404"/>
    </location>
</feature>
<feature type="signal peptide" evidence="1">
    <location>
        <begin position="1"/>
        <end position="19"/>
    </location>
</feature>
<dbReference type="PANTHER" id="PTHR34512">
    <property type="entry name" value="CELL SURFACE PROTEIN"/>
    <property type="match status" value="1"/>
</dbReference>
<accession>A0A5B8V9R9</accession>
<proteinExistence type="predicted"/>
<keyword evidence="4" id="KW-1185">Reference proteome</keyword>
<dbReference type="Gene3D" id="2.130.10.10">
    <property type="entry name" value="YVTN repeat-like/Quinoprotein amine dehydrogenase"/>
    <property type="match status" value="2"/>
</dbReference>
<dbReference type="AlphaFoldDB" id="A0A5B8V9R9"/>
<evidence type="ECO:0000256" key="1">
    <source>
        <dbReference type="SAM" id="SignalP"/>
    </source>
</evidence>
<protein>
    <submittedName>
        <fullName evidence="3">PQQ-binding-like beta-propeller repeat protein</fullName>
    </submittedName>
</protein>
<name>A0A5B8V9R9_9BACT</name>
<dbReference type="EMBL" id="CP042435">
    <property type="protein sequence ID" value="QEC67999.1"/>
    <property type="molecule type" value="Genomic_DNA"/>
</dbReference>
<keyword evidence="1" id="KW-0732">Signal</keyword>
<dbReference type="SMART" id="SM00564">
    <property type="entry name" value="PQQ"/>
    <property type="match status" value="8"/>
</dbReference>
<dbReference type="PROSITE" id="PS51257">
    <property type="entry name" value="PROKAR_LIPOPROTEIN"/>
    <property type="match status" value="1"/>
</dbReference>
<dbReference type="InterPro" id="IPR018391">
    <property type="entry name" value="PQQ_b-propeller_rpt"/>
</dbReference>
<sequence length="404" mass="44186">MKIKLILITLLFASCYSCKKDIATSATVSSSTIDEANILKGGLVIFTADYDSKTVVHAVDAITGASKWIRELYDENLTLGGPCVANGMVFVVSTNPSPHVYALDAKKGVQIWKINLNENIYSASCPFYKDGYLYVASQRAIYKIDANTGAKIWYLRDPITSDNGTFNSPVVINETVYCNNNKKLYAVDINTGITKWADSSEYYYATSPCYINGNLYFAPKDNGLKCIDTLNHFRWTYPFSSTADGSSAPTFANNLIYTHTNYQNGDIPMCDVYAVNAKTGVQVWKYTLNKPPYYARNKNEFTNGKLVFVTAPDSLIALEAKTGIEAWSFKTPSSFYTLLSSPTSLGNAVYVSAANRIFAINTSTGAFLWEAGFGDTSGLENVSAPVILTSTGIAVHPAESGMTQ</sequence>
<organism evidence="3 4">
    <name type="scientific">Panacibacter ginsenosidivorans</name>
    <dbReference type="NCBI Taxonomy" id="1813871"/>
    <lineage>
        <taxon>Bacteria</taxon>
        <taxon>Pseudomonadati</taxon>
        <taxon>Bacteroidota</taxon>
        <taxon>Chitinophagia</taxon>
        <taxon>Chitinophagales</taxon>
        <taxon>Chitinophagaceae</taxon>
        <taxon>Panacibacter</taxon>
    </lineage>
</organism>
<dbReference type="RefSeq" id="WP_147189806.1">
    <property type="nucleotide sequence ID" value="NZ_CP042435.1"/>
</dbReference>
<feature type="domain" description="Pyrrolo-quinoline quinone repeat" evidence="2">
    <location>
        <begin position="53"/>
        <end position="257"/>
    </location>
</feature>
<reference evidence="3 4" key="1">
    <citation type="journal article" date="2016" name="Int. J. Syst. Evol. Microbiol.">
        <title>Panacibacter ginsenosidivorans gen. nov., sp. nov., with ginsenoside converting activity isolated from soil of a ginseng field.</title>
        <authorList>
            <person name="Siddiqi M.Z."/>
            <person name="Muhammad Shafi S."/>
            <person name="Choi K.D."/>
            <person name="Im W.T."/>
        </authorList>
    </citation>
    <scope>NUCLEOTIDE SEQUENCE [LARGE SCALE GENOMIC DNA]</scope>
    <source>
        <strain evidence="3 4">Gsoil1550</strain>
    </source>
</reference>
<dbReference type="Pfam" id="PF13360">
    <property type="entry name" value="PQQ_2"/>
    <property type="match status" value="2"/>
</dbReference>
<evidence type="ECO:0000313" key="4">
    <source>
        <dbReference type="Proteomes" id="UP000321533"/>
    </source>
</evidence>
<feature type="domain" description="Pyrrolo-quinoline quinone repeat" evidence="2">
    <location>
        <begin position="271"/>
        <end position="383"/>
    </location>
</feature>
<dbReference type="OrthoDB" id="9816081at2"/>
<dbReference type="SUPFAM" id="SSF50998">
    <property type="entry name" value="Quinoprotein alcohol dehydrogenase-like"/>
    <property type="match status" value="1"/>
</dbReference>
<dbReference type="PANTHER" id="PTHR34512:SF30">
    <property type="entry name" value="OUTER MEMBRANE PROTEIN ASSEMBLY FACTOR BAMB"/>
    <property type="match status" value="1"/>
</dbReference>
<dbReference type="InterPro" id="IPR002372">
    <property type="entry name" value="PQQ_rpt_dom"/>
</dbReference>
<dbReference type="Proteomes" id="UP000321533">
    <property type="component" value="Chromosome"/>
</dbReference>
<gene>
    <name evidence="3" type="ORF">FRZ67_12050</name>
</gene>